<name>A0ABV7GU17_9RHOB</name>
<dbReference type="Pfam" id="PF13560">
    <property type="entry name" value="HTH_31"/>
    <property type="match status" value="1"/>
</dbReference>
<evidence type="ECO:0000259" key="1">
    <source>
        <dbReference type="PROSITE" id="PS50943"/>
    </source>
</evidence>
<dbReference type="InterPro" id="IPR001387">
    <property type="entry name" value="Cro/C1-type_HTH"/>
</dbReference>
<accession>A0ABV7GU17</accession>
<evidence type="ECO:0000313" key="3">
    <source>
        <dbReference type="Proteomes" id="UP001595632"/>
    </source>
</evidence>
<dbReference type="CDD" id="cd00093">
    <property type="entry name" value="HTH_XRE"/>
    <property type="match status" value="1"/>
</dbReference>
<dbReference type="PROSITE" id="PS50943">
    <property type="entry name" value="HTH_CROC1"/>
    <property type="match status" value="1"/>
</dbReference>
<proteinExistence type="predicted"/>
<protein>
    <submittedName>
        <fullName evidence="2">Helix-turn-helix domain-containing protein</fullName>
    </submittedName>
</protein>
<dbReference type="Proteomes" id="UP001595632">
    <property type="component" value="Unassembled WGS sequence"/>
</dbReference>
<reference evidence="3" key="1">
    <citation type="journal article" date="2019" name="Int. J. Syst. Evol. Microbiol.">
        <title>The Global Catalogue of Microorganisms (GCM) 10K type strain sequencing project: providing services to taxonomists for standard genome sequencing and annotation.</title>
        <authorList>
            <consortium name="The Broad Institute Genomics Platform"/>
            <consortium name="The Broad Institute Genome Sequencing Center for Infectious Disease"/>
            <person name="Wu L."/>
            <person name="Ma J."/>
        </authorList>
    </citation>
    <scope>NUCLEOTIDE SEQUENCE [LARGE SCALE GENOMIC DNA]</scope>
    <source>
        <strain evidence="3">KCTC 52366</strain>
    </source>
</reference>
<dbReference type="InterPro" id="IPR010982">
    <property type="entry name" value="Lambda_DNA-bd_dom_sf"/>
</dbReference>
<organism evidence="2 3">
    <name type="scientific">Psychromarinibacter halotolerans</name>
    <dbReference type="NCBI Taxonomy" id="1775175"/>
    <lineage>
        <taxon>Bacteria</taxon>
        <taxon>Pseudomonadati</taxon>
        <taxon>Pseudomonadota</taxon>
        <taxon>Alphaproteobacteria</taxon>
        <taxon>Rhodobacterales</taxon>
        <taxon>Paracoccaceae</taxon>
        <taxon>Psychromarinibacter</taxon>
    </lineage>
</organism>
<dbReference type="Gene3D" id="1.10.260.40">
    <property type="entry name" value="lambda repressor-like DNA-binding domains"/>
    <property type="match status" value="1"/>
</dbReference>
<sequence>MSNTFSANLSLACSHYSSISDVCRRIGMNRQQFNKYLNGQVRPSRHNMRRICDFIGVTEAEMFLEEQRFAQLIGLRRQPVARTTLEIPMQRMDALMARASPVDRYEGFYFRYFYSFGNKGRIIRSLARVVVQDGRGYFKNVEVLPHPETDRWRRTNKYEGILFQLADRLHLFEYETTELNSVTQAIFYPSYGSRVDYLLGIQTGGPTRQGRKPGASRVALEYLGAEINLLRAIRQTGLYLPDDPALRPEIVQAISNRMEPDSYVLEVDEP</sequence>
<keyword evidence="3" id="KW-1185">Reference proteome</keyword>
<evidence type="ECO:0000313" key="2">
    <source>
        <dbReference type="EMBL" id="MFC3143006.1"/>
    </source>
</evidence>
<dbReference type="SUPFAM" id="SSF47413">
    <property type="entry name" value="lambda repressor-like DNA-binding domains"/>
    <property type="match status" value="1"/>
</dbReference>
<gene>
    <name evidence="2" type="ORF">ACFOGP_09820</name>
</gene>
<dbReference type="EMBL" id="JBHRTB010000010">
    <property type="protein sequence ID" value="MFC3143006.1"/>
    <property type="molecule type" value="Genomic_DNA"/>
</dbReference>
<comment type="caution">
    <text evidence="2">The sequence shown here is derived from an EMBL/GenBank/DDBJ whole genome shotgun (WGS) entry which is preliminary data.</text>
</comment>
<feature type="domain" description="HTH cro/C1-type" evidence="1">
    <location>
        <begin position="18"/>
        <end position="62"/>
    </location>
</feature>
<dbReference type="RefSeq" id="WP_275632985.1">
    <property type="nucleotide sequence ID" value="NZ_JARGYD010000004.1"/>
</dbReference>